<evidence type="ECO:0000313" key="2">
    <source>
        <dbReference type="Proteomes" id="UP000276991"/>
    </source>
</evidence>
<name>A0A498SR73_ACAVI</name>
<dbReference type="Proteomes" id="UP000276991">
    <property type="component" value="Unassembled WGS sequence"/>
</dbReference>
<evidence type="ECO:0000313" key="1">
    <source>
        <dbReference type="EMBL" id="VBB34346.1"/>
    </source>
</evidence>
<protein>
    <submittedName>
        <fullName evidence="1">Uncharacterized protein</fullName>
    </submittedName>
</protein>
<feature type="non-terminal residue" evidence="1">
    <location>
        <position position="1"/>
    </location>
</feature>
<gene>
    <name evidence="1" type="ORF">NAV_LOCUS9137</name>
</gene>
<dbReference type="AlphaFoldDB" id="A0A498SR73"/>
<proteinExistence type="predicted"/>
<dbReference type="EMBL" id="UPTC01003378">
    <property type="protein sequence ID" value="VBB34346.1"/>
    <property type="molecule type" value="Genomic_DNA"/>
</dbReference>
<keyword evidence="2" id="KW-1185">Reference proteome</keyword>
<reference evidence="1 2" key="1">
    <citation type="submission" date="2018-08" db="EMBL/GenBank/DDBJ databases">
        <authorList>
            <person name="Laetsch R D."/>
            <person name="Stevens L."/>
            <person name="Kumar S."/>
            <person name="Blaxter L. M."/>
        </authorList>
    </citation>
    <scope>NUCLEOTIDE SEQUENCE [LARGE SCALE GENOMIC DNA]</scope>
</reference>
<accession>A0A498SR73</accession>
<sequence length="216" mass="24288">VYVVQLEGAYAWVRLYGGNEPPCFDAAHIALKVIKPLEWEELLPGTPCVIFTRFNPLDVVNDGIARELTEFESYARAIIEECDETTKTVTVRLVDFGFRLTHLSVTAIKPLTIAFDGPPLAFRLQIDSLPKQQKESLCRYVTLSVRVTALRKKQFLSSSCFGFSTRVFVSAWLNKEHKEAGGRGIEAALCGIAKYHSDMMMVEMQNNYGFHYTAPA</sequence>
<organism evidence="1 2">
    <name type="scientific">Acanthocheilonema viteae</name>
    <name type="common">Filarial nematode worm</name>
    <name type="synonym">Dipetalonema viteae</name>
    <dbReference type="NCBI Taxonomy" id="6277"/>
    <lineage>
        <taxon>Eukaryota</taxon>
        <taxon>Metazoa</taxon>
        <taxon>Ecdysozoa</taxon>
        <taxon>Nematoda</taxon>
        <taxon>Chromadorea</taxon>
        <taxon>Rhabditida</taxon>
        <taxon>Spirurina</taxon>
        <taxon>Spiruromorpha</taxon>
        <taxon>Filarioidea</taxon>
        <taxon>Onchocercidae</taxon>
        <taxon>Acanthocheilonema</taxon>
    </lineage>
</organism>
<dbReference type="OrthoDB" id="5842634at2759"/>